<keyword evidence="1" id="KW-0813">Transport</keyword>
<dbReference type="SUPFAM" id="SSF52540">
    <property type="entry name" value="P-loop containing nucleoside triphosphate hydrolases"/>
    <property type="match status" value="1"/>
</dbReference>
<evidence type="ECO:0000256" key="2">
    <source>
        <dbReference type="ARBA" id="ARBA00022519"/>
    </source>
</evidence>
<dbReference type="PROSITE" id="PS00211">
    <property type="entry name" value="ABC_TRANSPORTER_1"/>
    <property type="match status" value="1"/>
</dbReference>
<feature type="domain" description="ABC transporter" evidence="6">
    <location>
        <begin position="6"/>
        <end position="224"/>
    </location>
</feature>
<comment type="similarity">
    <text evidence="5">Belongs to the ABC transporter superfamily. Macrolide exporter (TC 3.A.1.122) family.</text>
</comment>
<evidence type="ECO:0000313" key="7">
    <source>
        <dbReference type="EMBL" id="NBN88663.1"/>
    </source>
</evidence>
<dbReference type="InterPro" id="IPR017911">
    <property type="entry name" value="MacB-like_ATP-bd"/>
</dbReference>
<dbReference type="GO" id="GO:0022857">
    <property type="term" value="F:transmembrane transporter activity"/>
    <property type="evidence" value="ECO:0007669"/>
    <property type="project" value="UniProtKB-ARBA"/>
</dbReference>
<evidence type="ECO:0000259" key="6">
    <source>
        <dbReference type="PROSITE" id="PS50893"/>
    </source>
</evidence>
<dbReference type="FunFam" id="3.40.50.300:FF:000032">
    <property type="entry name" value="Export ABC transporter ATP-binding protein"/>
    <property type="match status" value="1"/>
</dbReference>
<evidence type="ECO:0000313" key="8">
    <source>
        <dbReference type="Proteomes" id="UP000713222"/>
    </source>
</evidence>
<gene>
    <name evidence="7" type="ORF">EBV32_06210</name>
</gene>
<evidence type="ECO:0000256" key="5">
    <source>
        <dbReference type="ARBA" id="ARBA00038388"/>
    </source>
</evidence>
<proteinExistence type="inferred from homology"/>
<protein>
    <submittedName>
        <fullName evidence="7">ABC transporter ATP-binding protein</fullName>
    </submittedName>
</protein>
<dbReference type="PANTHER" id="PTHR42798">
    <property type="entry name" value="LIPOPROTEIN-RELEASING SYSTEM ATP-BINDING PROTEIN LOLD"/>
    <property type="match status" value="1"/>
</dbReference>
<dbReference type="InterPro" id="IPR003593">
    <property type="entry name" value="AAA+_ATPase"/>
</dbReference>
<evidence type="ECO:0000256" key="4">
    <source>
        <dbReference type="ARBA" id="ARBA00022840"/>
    </source>
</evidence>
<dbReference type="InterPro" id="IPR027417">
    <property type="entry name" value="P-loop_NTPase"/>
</dbReference>
<evidence type="ECO:0000256" key="3">
    <source>
        <dbReference type="ARBA" id="ARBA00022741"/>
    </source>
</evidence>
<dbReference type="GO" id="GO:0098796">
    <property type="term" value="C:membrane protein complex"/>
    <property type="evidence" value="ECO:0007669"/>
    <property type="project" value="UniProtKB-ARBA"/>
</dbReference>
<dbReference type="Pfam" id="PF00005">
    <property type="entry name" value="ABC_tran"/>
    <property type="match status" value="1"/>
</dbReference>
<keyword evidence="2" id="KW-0997">Cell inner membrane</keyword>
<keyword evidence="4 7" id="KW-0067">ATP-binding</keyword>
<keyword evidence="3" id="KW-0547">Nucleotide-binding</keyword>
<accession>A0A964UZI2</accession>
<dbReference type="InterPro" id="IPR003439">
    <property type="entry name" value="ABC_transporter-like_ATP-bd"/>
</dbReference>
<evidence type="ECO:0000256" key="1">
    <source>
        <dbReference type="ARBA" id="ARBA00022448"/>
    </source>
</evidence>
<dbReference type="GO" id="GO:0005524">
    <property type="term" value="F:ATP binding"/>
    <property type="evidence" value="ECO:0007669"/>
    <property type="project" value="UniProtKB-KW"/>
</dbReference>
<organism evidence="7 8">
    <name type="scientific">Candidatus Fonsibacter lacus</name>
    <dbReference type="NCBI Taxonomy" id="2576439"/>
    <lineage>
        <taxon>Bacteria</taxon>
        <taxon>Pseudomonadati</taxon>
        <taxon>Pseudomonadota</taxon>
        <taxon>Alphaproteobacteria</taxon>
        <taxon>Candidatus Pelagibacterales</taxon>
        <taxon>Candidatus Pelagibacterales incertae sedis</taxon>
        <taxon>Candidatus Fonsibacter</taxon>
    </lineage>
</organism>
<reference evidence="7" key="1">
    <citation type="submission" date="2018-10" db="EMBL/GenBank/DDBJ databases">
        <title>Iterative Subtractive Binning of Freshwater Chronoseries Metagenomes Recovers Nearly Complete Genomes from over Four Hundred Novel Species.</title>
        <authorList>
            <person name="Rodriguez-R L.M."/>
            <person name="Tsementzi D."/>
            <person name="Luo C."/>
            <person name="Konstantinidis K.T."/>
        </authorList>
    </citation>
    <scope>NUCLEOTIDE SEQUENCE</scope>
    <source>
        <strain evidence="7">WB7_6_001</strain>
    </source>
</reference>
<dbReference type="Gene3D" id="3.40.50.300">
    <property type="entry name" value="P-loop containing nucleotide triphosphate hydrolases"/>
    <property type="match status" value="1"/>
</dbReference>
<dbReference type="EMBL" id="RGET01000223">
    <property type="protein sequence ID" value="NBN88663.1"/>
    <property type="molecule type" value="Genomic_DNA"/>
</dbReference>
<dbReference type="SMART" id="SM00382">
    <property type="entry name" value="AAA"/>
    <property type="match status" value="1"/>
</dbReference>
<dbReference type="PROSITE" id="PS50893">
    <property type="entry name" value="ABC_TRANSPORTER_2"/>
    <property type="match status" value="1"/>
</dbReference>
<dbReference type="GO" id="GO:0016887">
    <property type="term" value="F:ATP hydrolysis activity"/>
    <property type="evidence" value="ECO:0007669"/>
    <property type="project" value="InterPro"/>
</dbReference>
<comment type="caution">
    <text evidence="7">The sequence shown here is derived from an EMBL/GenBank/DDBJ whole genome shotgun (WGS) entry which is preliminary data.</text>
</comment>
<keyword evidence="2" id="KW-1003">Cell membrane</keyword>
<dbReference type="InterPro" id="IPR017871">
    <property type="entry name" value="ABC_transporter-like_CS"/>
</dbReference>
<dbReference type="CDD" id="cd03255">
    <property type="entry name" value="ABC_MJ0796_LolCDE_FtsE"/>
    <property type="match status" value="1"/>
</dbReference>
<dbReference type="Proteomes" id="UP000713222">
    <property type="component" value="Unassembled WGS sequence"/>
</dbReference>
<dbReference type="PANTHER" id="PTHR42798:SF7">
    <property type="entry name" value="ALPHA-D-RIBOSE 1-METHYLPHOSPHONATE 5-TRIPHOSPHATE SYNTHASE SUBUNIT PHNL"/>
    <property type="match status" value="1"/>
</dbReference>
<sequence length="226" mass="25499">MTDNFLHLKNIQKKYIDASKNIQVLNGVNLSLSKNNIVSLIGPSGSGKSTLLHILGLLETVDQGEYFFNDINLIDLKDDQKTIYRRKNISIVYQFNNLISDLKAIDNVILPLLINNLDKNESFKKAESLLSKLGLKERLNHYPHELSGGEQQRVAIARALINEPELILADEPTGNLDNKTANEVFEILLSLKSKERLIVFATHNRELSDKADIQLAIQDSNVRILK</sequence>
<name>A0A964UZI2_9PROT</name>
<keyword evidence="2" id="KW-0472">Membrane</keyword>
<dbReference type="AlphaFoldDB" id="A0A964UZI2"/>